<sequence>MAAILPFQKPTFSAADLNALHGVVNSFGRPVRSQCWEREFDADGSEFIEFVDPTDWRFLTLRRASNGRYRASDEDGSSLAEDETFQGLLSSLGLS</sequence>
<accession>A0ABV7ESY3</accession>
<dbReference type="EMBL" id="JBHRSS010000006">
    <property type="protein sequence ID" value="MFC3105059.1"/>
    <property type="molecule type" value="Genomic_DNA"/>
</dbReference>
<name>A0ABV7ESY3_9GAMM</name>
<reference evidence="2" key="1">
    <citation type="journal article" date="2019" name="Int. J. Syst. Evol. Microbiol.">
        <title>The Global Catalogue of Microorganisms (GCM) 10K type strain sequencing project: providing services to taxonomists for standard genome sequencing and annotation.</title>
        <authorList>
            <consortium name="The Broad Institute Genomics Platform"/>
            <consortium name="The Broad Institute Genome Sequencing Center for Infectious Disease"/>
            <person name="Wu L."/>
            <person name="Ma J."/>
        </authorList>
    </citation>
    <scope>NUCLEOTIDE SEQUENCE [LARGE SCALE GENOMIC DNA]</scope>
    <source>
        <strain evidence="2">KCTC 52640</strain>
    </source>
</reference>
<evidence type="ECO:0000313" key="1">
    <source>
        <dbReference type="EMBL" id="MFC3105059.1"/>
    </source>
</evidence>
<comment type="caution">
    <text evidence="1">The sequence shown here is derived from an EMBL/GenBank/DDBJ whole genome shotgun (WGS) entry which is preliminary data.</text>
</comment>
<organism evidence="1 2">
    <name type="scientific">Salinisphaera aquimarina</name>
    <dbReference type="NCBI Taxonomy" id="2094031"/>
    <lineage>
        <taxon>Bacteria</taxon>
        <taxon>Pseudomonadati</taxon>
        <taxon>Pseudomonadota</taxon>
        <taxon>Gammaproteobacteria</taxon>
        <taxon>Salinisphaerales</taxon>
        <taxon>Salinisphaeraceae</taxon>
        <taxon>Salinisphaera</taxon>
    </lineage>
</organism>
<dbReference type="RefSeq" id="WP_380690616.1">
    <property type="nucleotide sequence ID" value="NZ_JBHRSS010000006.1"/>
</dbReference>
<protein>
    <submittedName>
        <fullName evidence="1">Uncharacterized protein</fullName>
    </submittedName>
</protein>
<gene>
    <name evidence="1" type="ORF">ACFOSU_14350</name>
</gene>
<keyword evidence="2" id="KW-1185">Reference proteome</keyword>
<proteinExistence type="predicted"/>
<evidence type="ECO:0000313" key="2">
    <source>
        <dbReference type="Proteomes" id="UP001595462"/>
    </source>
</evidence>
<dbReference type="Proteomes" id="UP001595462">
    <property type="component" value="Unassembled WGS sequence"/>
</dbReference>